<dbReference type="AlphaFoldDB" id="A0A7W8EY62"/>
<sequence>MSHVGSSLKYDTLQALGVGLVVLGGRGAVRQLVDHDSVGLLSRLPGRFAVGVGVYVVAVLVGAVVAGRAAGG</sequence>
<dbReference type="RefSeq" id="WP_260423073.1">
    <property type="nucleotide sequence ID" value="NZ_JBFAJI010000132.1"/>
</dbReference>
<evidence type="ECO:0000313" key="3">
    <source>
        <dbReference type="Proteomes" id="UP000549009"/>
    </source>
</evidence>
<comment type="caution">
    <text evidence="2">The sequence shown here is derived from an EMBL/GenBank/DDBJ whole genome shotgun (WGS) entry which is preliminary data.</text>
</comment>
<keyword evidence="1" id="KW-0472">Membrane</keyword>
<gene>
    <name evidence="2" type="ORF">FHS40_006482</name>
</gene>
<dbReference type="EMBL" id="JACHJD010000013">
    <property type="protein sequence ID" value="MBB5107365.1"/>
    <property type="molecule type" value="Genomic_DNA"/>
</dbReference>
<name>A0A7W8EY62_STRST</name>
<feature type="transmembrane region" description="Helical" evidence="1">
    <location>
        <begin position="12"/>
        <end position="29"/>
    </location>
</feature>
<evidence type="ECO:0000313" key="2">
    <source>
        <dbReference type="EMBL" id="MBB5107365.1"/>
    </source>
</evidence>
<feature type="transmembrane region" description="Helical" evidence="1">
    <location>
        <begin position="49"/>
        <end position="70"/>
    </location>
</feature>
<keyword evidence="3" id="KW-1185">Reference proteome</keyword>
<organism evidence="2 3">
    <name type="scientific">Streptomyces spectabilis</name>
    <dbReference type="NCBI Taxonomy" id="68270"/>
    <lineage>
        <taxon>Bacteria</taxon>
        <taxon>Bacillati</taxon>
        <taxon>Actinomycetota</taxon>
        <taxon>Actinomycetes</taxon>
        <taxon>Kitasatosporales</taxon>
        <taxon>Streptomycetaceae</taxon>
        <taxon>Streptomyces</taxon>
    </lineage>
</organism>
<dbReference type="Proteomes" id="UP000549009">
    <property type="component" value="Unassembled WGS sequence"/>
</dbReference>
<accession>A0A7W8EY62</accession>
<keyword evidence="1" id="KW-1133">Transmembrane helix</keyword>
<evidence type="ECO:0000256" key="1">
    <source>
        <dbReference type="SAM" id="Phobius"/>
    </source>
</evidence>
<reference evidence="2 3" key="1">
    <citation type="submission" date="2020-08" db="EMBL/GenBank/DDBJ databases">
        <title>Genomic Encyclopedia of Type Strains, Phase III (KMG-III): the genomes of soil and plant-associated and newly described type strains.</title>
        <authorList>
            <person name="Whitman W."/>
        </authorList>
    </citation>
    <scope>NUCLEOTIDE SEQUENCE [LARGE SCALE GENOMIC DNA]</scope>
    <source>
        <strain evidence="2 3">CECT 3146</strain>
    </source>
</reference>
<protein>
    <submittedName>
        <fullName evidence="2">Uncharacterized protein</fullName>
    </submittedName>
</protein>
<proteinExistence type="predicted"/>
<keyword evidence="1" id="KW-0812">Transmembrane</keyword>